<gene>
    <name evidence="2" type="ORF">BLA23254_06766</name>
</gene>
<protein>
    <submittedName>
        <fullName evidence="2">Type III secretion protein SctG</fullName>
    </submittedName>
</protein>
<dbReference type="Proteomes" id="UP000494218">
    <property type="component" value="Unassembled WGS sequence"/>
</dbReference>
<dbReference type="InterPro" id="IPR013394">
    <property type="entry name" value="T3SS_HrpB1/HrpK"/>
</dbReference>
<feature type="region of interest" description="Disordered" evidence="1">
    <location>
        <begin position="145"/>
        <end position="193"/>
    </location>
</feature>
<dbReference type="InterPro" id="IPR011990">
    <property type="entry name" value="TPR-like_helical_dom_sf"/>
</dbReference>
<dbReference type="NCBIfam" id="TIGR02561">
    <property type="entry name" value="HrpB1_HrpK"/>
    <property type="match status" value="1"/>
</dbReference>
<evidence type="ECO:0000313" key="2">
    <source>
        <dbReference type="EMBL" id="VWC38162.1"/>
    </source>
</evidence>
<proteinExistence type="predicted"/>
<dbReference type="Pfam" id="PF09613">
    <property type="entry name" value="HrpB1_HrpK"/>
    <property type="match status" value="1"/>
</dbReference>
<sequence length="193" mass="21335">MTADTPEYLNCSPDIIGGLIETASFALLDNFPNTHVDLFDIEQVIDALRVLRPRVVEIDTLDGILRMVKGQWHEASQILLRVIELRPKFGYAKALLAFTLSSMNDPAWRQVAGEALADDPDNKETRALVRALEVKDEVDRAVRDHRPGQPFAVPASLQESPVAVDTGEPESDTRRDHASAAEVFQGGSTYLRA</sequence>
<name>A0A6P2RR23_BURL3</name>
<dbReference type="AlphaFoldDB" id="A0A6P2RR23"/>
<organism evidence="2 3">
    <name type="scientific">Burkholderia lata (strain ATCC 17760 / DSM 23089 / LMG 22485 / NCIMB 9086 / R18194 / 383)</name>
    <dbReference type="NCBI Taxonomy" id="482957"/>
    <lineage>
        <taxon>Bacteria</taxon>
        <taxon>Pseudomonadati</taxon>
        <taxon>Pseudomonadota</taxon>
        <taxon>Betaproteobacteria</taxon>
        <taxon>Burkholderiales</taxon>
        <taxon>Burkholderiaceae</taxon>
        <taxon>Burkholderia</taxon>
        <taxon>Burkholderia cepacia complex</taxon>
    </lineage>
</organism>
<dbReference type="SUPFAM" id="SSF48452">
    <property type="entry name" value="TPR-like"/>
    <property type="match status" value="1"/>
</dbReference>
<accession>A0A6P2RR23</accession>
<dbReference type="EMBL" id="CABVPW010000046">
    <property type="protein sequence ID" value="VWC38162.1"/>
    <property type="molecule type" value="Genomic_DNA"/>
</dbReference>
<reference evidence="2 3" key="1">
    <citation type="submission" date="2019-09" db="EMBL/GenBank/DDBJ databases">
        <authorList>
            <person name="Depoorter E."/>
        </authorList>
    </citation>
    <scope>NUCLEOTIDE SEQUENCE [LARGE SCALE GENOMIC DNA]</scope>
    <source>
        <strain evidence="2">LMG 23254</strain>
    </source>
</reference>
<evidence type="ECO:0000256" key="1">
    <source>
        <dbReference type="SAM" id="MobiDB-lite"/>
    </source>
</evidence>
<evidence type="ECO:0000313" key="3">
    <source>
        <dbReference type="Proteomes" id="UP000494218"/>
    </source>
</evidence>